<dbReference type="Pfam" id="PF22936">
    <property type="entry name" value="Pol_BBD"/>
    <property type="match status" value="1"/>
</dbReference>
<evidence type="ECO:0000259" key="1">
    <source>
        <dbReference type="Pfam" id="PF14244"/>
    </source>
</evidence>
<evidence type="ECO:0000259" key="2">
    <source>
        <dbReference type="Pfam" id="PF22936"/>
    </source>
</evidence>
<dbReference type="EMBL" id="BJWL01000016">
    <property type="protein sequence ID" value="GFZ03488.1"/>
    <property type="molecule type" value="Genomic_DNA"/>
</dbReference>
<dbReference type="InterPro" id="IPR054722">
    <property type="entry name" value="PolX-like_BBD"/>
</dbReference>
<feature type="domain" description="Retrotransposon Copia-like N-terminal" evidence="1">
    <location>
        <begin position="12"/>
        <end position="46"/>
    </location>
</feature>
<keyword evidence="4" id="KW-1185">Reference proteome</keyword>
<evidence type="ECO:0000313" key="4">
    <source>
        <dbReference type="Proteomes" id="UP000585474"/>
    </source>
</evidence>
<reference evidence="3 4" key="1">
    <citation type="submission" date="2019-07" db="EMBL/GenBank/DDBJ databases">
        <title>De Novo Assembly of kiwifruit Actinidia rufa.</title>
        <authorList>
            <person name="Sugita-Konishi S."/>
            <person name="Sato K."/>
            <person name="Mori E."/>
            <person name="Abe Y."/>
            <person name="Kisaki G."/>
            <person name="Hamano K."/>
            <person name="Suezawa K."/>
            <person name="Otani M."/>
            <person name="Fukuda T."/>
            <person name="Manabe T."/>
            <person name="Gomi K."/>
            <person name="Tabuchi M."/>
            <person name="Akimitsu K."/>
            <person name="Kataoka I."/>
        </authorList>
    </citation>
    <scope>NUCLEOTIDE SEQUENCE [LARGE SCALE GENOMIC DNA]</scope>
    <source>
        <strain evidence="4">cv. Fuchu</strain>
    </source>
</reference>
<feature type="domain" description="Retrovirus-related Pol polyprotein from transposon TNT 1-94-like beta-barrel" evidence="2">
    <location>
        <begin position="206"/>
        <end position="281"/>
    </location>
</feature>
<dbReference type="AlphaFoldDB" id="A0A7J0FZY0"/>
<gene>
    <name evidence="3" type="ORF">Acr_16g0001120</name>
</gene>
<protein>
    <submittedName>
        <fullName evidence="3">Uncharacterized protein</fullName>
    </submittedName>
</protein>
<dbReference type="Pfam" id="PF14244">
    <property type="entry name" value="Retrotran_gag_3"/>
    <property type="match status" value="1"/>
</dbReference>
<evidence type="ECO:0000313" key="3">
    <source>
        <dbReference type="EMBL" id="GFZ03488.1"/>
    </source>
</evidence>
<organism evidence="3 4">
    <name type="scientific">Actinidia rufa</name>
    <dbReference type="NCBI Taxonomy" id="165716"/>
    <lineage>
        <taxon>Eukaryota</taxon>
        <taxon>Viridiplantae</taxon>
        <taxon>Streptophyta</taxon>
        <taxon>Embryophyta</taxon>
        <taxon>Tracheophyta</taxon>
        <taxon>Spermatophyta</taxon>
        <taxon>Magnoliopsida</taxon>
        <taxon>eudicotyledons</taxon>
        <taxon>Gunneridae</taxon>
        <taxon>Pentapetalae</taxon>
        <taxon>asterids</taxon>
        <taxon>Ericales</taxon>
        <taxon>Actinidiaceae</taxon>
        <taxon>Actinidia</taxon>
    </lineage>
</organism>
<dbReference type="Proteomes" id="UP000585474">
    <property type="component" value="Unassembled WGS sequence"/>
</dbReference>
<dbReference type="InterPro" id="IPR029472">
    <property type="entry name" value="Copia-like_N"/>
</dbReference>
<accession>A0A7J0FZY0</accession>
<proteinExistence type="predicted"/>
<name>A0A7J0FZY0_9ERIC</name>
<dbReference type="OrthoDB" id="1706811at2759"/>
<comment type="caution">
    <text evidence="3">The sequence shown here is derived from an EMBL/GenBank/DDBJ whole genome shotgun (WGS) entry which is preliminary data.</text>
</comment>
<sequence length="460" mass="51005">MARSKVSQPTNVILEGTNYILWAQAMSSFLKGRKFWRYVTGMIPAPTQDRDEAEDKFQYCLEDWDNKNHQIITKPSLSFSLKKPDWALFALLTLRSFLLFLLYEVLHTSPFRLVLLLHLGLTGPSHYQFACPKNPNPTSTRVLAKPHSQEHRFASRSATGITEESPTSSSAGISISDIEALLRQLTSSSGNPPPTVLSSTTGTPSWYFDSGCCNHMTSDSSLFSSRYPTTHVPRISTTDYTYMHVNHVGSVSTSNLSLLHTYCIRSLAINLISVGQLCDLGLIVLFSPSGCIMSELPQTDQDFATMIHTQLSLPIKDPQSKRLRVSCHVIFGEHKMFSSMSSFHLSAPSFPSFFTDPFIDLFPADVLDAADACSLSYPSTIPTEMSAPPEDLATLSSSPQLLVIPIPPPSPTVHSSDIPLHRSARVKATPTHLRDYLCFAVILSHHEPHSYREASSNPTW</sequence>